<dbReference type="EMBL" id="JYDP01000022">
    <property type="protein sequence ID" value="KRZ14731.1"/>
    <property type="molecule type" value="Genomic_DNA"/>
</dbReference>
<proteinExistence type="predicted"/>
<dbReference type="Proteomes" id="UP000055024">
    <property type="component" value="Unassembled WGS sequence"/>
</dbReference>
<name>A0A0V1HVF6_9BILA</name>
<organism evidence="1 2">
    <name type="scientific">Trichinella zimbabwensis</name>
    <dbReference type="NCBI Taxonomy" id="268475"/>
    <lineage>
        <taxon>Eukaryota</taxon>
        <taxon>Metazoa</taxon>
        <taxon>Ecdysozoa</taxon>
        <taxon>Nematoda</taxon>
        <taxon>Enoplea</taxon>
        <taxon>Dorylaimia</taxon>
        <taxon>Trichinellida</taxon>
        <taxon>Trichinellidae</taxon>
        <taxon>Trichinella</taxon>
    </lineage>
</organism>
<gene>
    <name evidence="1" type="ORF">T11_4637</name>
</gene>
<reference evidence="1 2" key="1">
    <citation type="submission" date="2015-01" db="EMBL/GenBank/DDBJ databases">
        <title>Evolution of Trichinella species and genotypes.</title>
        <authorList>
            <person name="Korhonen P.K."/>
            <person name="Edoardo P."/>
            <person name="Giuseppe L.R."/>
            <person name="Gasser R.B."/>
        </authorList>
    </citation>
    <scope>NUCLEOTIDE SEQUENCE [LARGE SCALE GENOMIC DNA]</scope>
    <source>
        <strain evidence="1">ISS1029</strain>
    </source>
</reference>
<sequence length="65" mass="7053">MGCKGVCYSSKAPPADCFLHSQTGPSISRRVAQHVLMRTAPRAFPPESTSIMNIASIREDEAFTV</sequence>
<protein>
    <submittedName>
        <fullName evidence="1">Uncharacterized protein</fullName>
    </submittedName>
</protein>
<evidence type="ECO:0000313" key="2">
    <source>
        <dbReference type="Proteomes" id="UP000055024"/>
    </source>
</evidence>
<dbReference type="AlphaFoldDB" id="A0A0V1HVF6"/>
<comment type="caution">
    <text evidence="1">The sequence shown here is derived from an EMBL/GenBank/DDBJ whole genome shotgun (WGS) entry which is preliminary data.</text>
</comment>
<evidence type="ECO:0000313" key="1">
    <source>
        <dbReference type="EMBL" id="KRZ14731.1"/>
    </source>
</evidence>
<accession>A0A0V1HVF6</accession>
<keyword evidence="2" id="KW-1185">Reference proteome</keyword>